<feature type="compositionally biased region" description="Low complexity" evidence="1">
    <location>
        <begin position="23"/>
        <end position="47"/>
    </location>
</feature>
<dbReference type="PROSITE" id="PS51257">
    <property type="entry name" value="PROKAR_LIPOPROTEIN"/>
    <property type="match status" value="1"/>
</dbReference>
<proteinExistence type="predicted"/>
<evidence type="ECO:0000313" key="3">
    <source>
        <dbReference type="EMBL" id="QTR50189.1"/>
    </source>
</evidence>
<evidence type="ECO:0008006" key="5">
    <source>
        <dbReference type="Google" id="ProtNLM"/>
    </source>
</evidence>
<feature type="signal peptide" evidence="2">
    <location>
        <begin position="1"/>
        <end position="27"/>
    </location>
</feature>
<evidence type="ECO:0000256" key="2">
    <source>
        <dbReference type="SAM" id="SignalP"/>
    </source>
</evidence>
<feature type="compositionally biased region" description="Pro residues" evidence="1">
    <location>
        <begin position="49"/>
        <end position="77"/>
    </location>
</feature>
<sequence>MELKSKLTIATLLVAGLFATGCSQQQAAGSQQTASSQQTTSGQQTATPEPQPVQRPPVQRPRPPVQQRPPVMPPIKVPPVKAKGNYRGPVQMDQSARGMMQQYQR</sequence>
<evidence type="ECO:0000256" key="1">
    <source>
        <dbReference type="SAM" id="MobiDB-lite"/>
    </source>
</evidence>
<accession>A0ABX7X7J1</accession>
<gene>
    <name evidence="3" type="ORF">J8380_00965</name>
</gene>
<name>A0ABX7X7J1_9GAMM</name>
<keyword evidence="2" id="KW-0732">Signal</keyword>
<organism evidence="3 4">
    <name type="scientific">Candidatus Thiothrix anitrata</name>
    <dbReference type="NCBI Taxonomy" id="2823902"/>
    <lineage>
        <taxon>Bacteria</taxon>
        <taxon>Pseudomonadati</taxon>
        <taxon>Pseudomonadota</taxon>
        <taxon>Gammaproteobacteria</taxon>
        <taxon>Thiotrichales</taxon>
        <taxon>Thiotrichaceae</taxon>
        <taxon>Thiothrix</taxon>
    </lineage>
</organism>
<evidence type="ECO:0000313" key="4">
    <source>
        <dbReference type="Proteomes" id="UP000672027"/>
    </source>
</evidence>
<dbReference type="EMBL" id="CP072800">
    <property type="protein sequence ID" value="QTR50189.1"/>
    <property type="molecule type" value="Genomic_DNA"/>
</dbReference>
<feature type="chain" id="PRO_5046286937" description="Lipoprotein" evidence="2">
    <location>
        <begin position="28"/>
        <end position="105"/>
    </location>
</feature>
<reference evidence="3 4" key="1">
    <citation type="submission" date="2021-04" db="EMBL/GenBank/DDBJ databases">
        <title>Genomics, taxonomy and metabolism of representatives of sulfur bacteria of the genus Thiothrix: Thiothrix fructosivorans QT, Thiothrix unzii A1T and three new species, Thiothrix subterranea sp. nov., Thiothrix litoralis sp. nov. and 'Candidatus Thiothrix anitrata' sp. nov.</title>
        <authorList>
            <person name="Ravin N.V."/>
            <person name="Smolyakov D."/>
            <person name="Rudenko T.S."/>
            <person name="Mardanov A.V."/>
            <person name="Beletsky A.V."/>
            <person name="Markov N.D."/>
            <person name="Fomenkov A.I."/>
            <person name="Roberts R.J."/>
            <person name="Karnachuk O.V."/>
            <person name="Novikov A."/>
            <person name="Grabovich M.Y."/>
        </authorList>
    </citation>
    <scope>NUCLEOTIDE SEQUENCE [LARGE SCALE GENOMIC DNA]</scope>
    <source>
        <strain evidence="3 4">A52</strain>
    </source>
</reference>
<protein>
    <recommendedName>
        <fullName evidence="5">Lipoprotein</fullName>
    </recommendedName>
</protein>
<feature type="region of interest" description="Disordered" evidence="1">
    <location>
        <begin position="23"/>
        <end position="105"/>
    </location>
</feature>
<dbReference type="Proteomes" id="UP000672027">
    <property type="component" value="Chromosome"/>
</dbReference>
<keyword evidence="4" id="KW-1185">Reference proteome</keyword>
<dbReference type="RefSeq" id="WP_210227278.1">
    <property type="nucleotide sequence ID" value="NZ_CP072800.1"/>
</dbReference>